<feature type="transmembrane region" description="Helical" evidence="1">
    <location>
        <begin position="180"/>
        <end position="196"/>
    </location>
</feature>
<evidence type="ECO:0000313" key="3">
    <source>
        <dbReference type="Proteomes" id="UP000190150"/>
    </source>
</evidence>
<feature type="transmembrane region" description="Helical" evidence="1">
    <location>
        <begin position="202"/>
        <end position="219"/>
    </location>
</feature>
<keyword evidence="3" id="KW-1185">Reference proteome</keyword>
<evidence type="ECO:0000256" key="1">
    <source>
        <dbReference type="SAM" id="Phobius"/>
    </source>
</evidence>
<feature type="transmembrane region" description="Helical" evidence="1">
    <location>
        <begin position="64"/>
        <end position="83"/>
    </location>
</feature>
<name>A0A1T5EY65_9SPHI</name>
<reference evidence="3" key="1">
    <citation type="submission" date="2017-02" db="EMBL/GenBank/DDBJ databases">
        <authorList>
            <person name="Varghese N."/>
            <person name="Submissions S."/>
        </authorList>
    </citation>
    <scope>NUCLEOTIDE SEQUENCE [LARGE SCALE GENOMIC DNA]</scope>
    <source>
        <strain evidence="3">DSM 24091</strain>
    </source>
</reference>
<gene>
    <name evidence="2" type="ORF">SAMN05660841_02878</name>
</gene>
<keyword evidence="1" id="KW-0472">Membrane</keyword>
<organism evidence="2 3">
    <name type="scientific">Sphingobacterium nematocida</name>
    <dbReference type="NCBI Taxonomy" id="1513896"/>
    <lineage>
        <taxon>Bacteria</taxon>
        <taxon>Pseudomonadati</taxon>
        <taxon>Bacteroidota</taxon>
        <taxon>Sphingobacteriia</taxon>
        <taxon>Sphingobacteriales</taxon>
        <taxon>Sphingobacteriaceae</taxon>
        <taxon>Sphingobacterium</taxon>
    </lineage>
</organism>
<protein>
    <submittedName>
        <fullName evidence="2">Oligosaccharide repeat unit polymerase</fullName>
    </submittedName>
</protein>
<feature type="transmembrane region" description="Helical" evidence="1">
    <location>
        <begin position="231"/>
        <end position="249"/>
    </location>
</feature>
<dbReference type="EMBL" id="FUZF01000013">
    <property type="protein sequence ID" value="SKB88808.1"/>
    <property type="molecule type" value="Genomic_DNA"/>
</dbReference>
<keyword evidence="1" id="KW-1133">Transmembrane helix</keyword>
<feature type="transmembrane region" description="Helical" evidence="1">
    <location>
        <begin position="367"/>
        <end position="384"/>
    </location>
</feature>
<feature type="transmembrane region" description="Helical" evidence="1">
    <location>
        <begin position="6"/>
        <end position="26"/>
    </location>
</feature>
<evidence type="ECO:0000313" key="2">
    <source>
        <dbReference type="EMBL" id="SKB88808.1"/>
    </source>
</evidence>
<dbReference type="NCBIfam" id="TIGR04370">
    <property type="entry name" value="glyco_rpt_poly"/>
    <property type="match status" value="1"/>
</dbReference>
<feature type="transmembrane region" description="Helical" evidence="1">
    <location>
        <begin position="390"/>
        <end position="410"/>
    </location>
</feature>
<dbReference type="OrthoDB" id="1496021at2"/>
<feature type="transmembrane region" description="Helical" evidence="1">
    <location>
        <begin position="38"/>
        <end position="58"/>
    </location>
</feature>
<accession>A0A1T5EY65</accession>
<keyword evidence="1" id="KW-0812">Transmembrane</keyword>
<feature type="transmembrane region" description="Helical" evidence="1">
    <location>
        <begin position="151"/>
        <end position="173"/>
    </location>
</feature>
<sequence length="414" mass="48227">MFDITNYNQQVLFFTFVSTVILLFTLFKRNFNNLLDPIAMHIFWLSGNIAFLTAYIYRYGISNMPIWFFLFFLTYIFVLKIFLKKVRTGIIDHNMSDKIKEKTFKIKFVYIVITFIYFFSKISFFKYAMENPSLSSWFFYRFVDLQGRDPVLRILSTGSEVYFYFFSFILIFLIKKWRHLAFIGVVMALLIGVFSGGRSSLLAALVYLGAFIFYFNNLFEKKTITKVNFIGVIMVSFAILVAIVVSTFYEEDMSIVDGFSIIVNRFIAVGDGLEYYMLYNGSTHIKSGLTEYFMAIFGVYVKQFSSIEYKNVGTQLTELVVGDVYFAQGANFVFPLQTMVLGFYSWFIYIPILAAFVALCRSNRTKSFILLPFSFFLSFHCFTFATDMEYALLCLISGVLIYLIVVYPILKIKF</sequence>
<dbReference type="STRING" id="1513896.SAMN05660841_02878"/>
<dbReference type="Proteomes" id="UP000190150">
    <property type="component" value="Unassembled WGS sequence"/>
</dbReference>
<feature type="transmembrane region" description="Helical" evidence="1">
    <location>
        <begin position="341"/>
        <end position="360"/>
    </location>
</feature>
<feature type="transmembrane region" description="Helical" evidence="1">
    <location>
        <begin position="104"/>
        <end position="125"/>
    </location>
</feature>
<proteinExistence type="predicted"/>
<dbReference type="AlphaFoldDB" id="A0A1T5EY65"/>